<dbReference type="PANTHER" id="PTHR43065">
    <property type="entry name" value="SENSOR HISTIDINE KINASE"/>
    <property type="match status" value="1"/>
</dbReference>
<dbReference type="PRINTS" id="PR00344">
    <property type="entry name" value="BCTRLSENSOR"/>
</dbReference>
<dbReference type="PROSITE" id="PS50885">
    <property type="entry name" value="HAMP"/>
    <property type="match status" value="1"/>
</dbReference>
<gene>
    <name evidence="14" type="ORF">KJB30_07995</name>
</gene>
<accession>A0ABS5U7T9</accession>
<comment type="caution">
    <text evidence="14">The sequence shown here is derived from an EMBL/GenBank/DDBJ whole genome shotgun (WGS) entry which is preliminary data.</text>
</comment>
<evidence type="ECO:0000256" key="11">
    <source>
        <dbReference type="SAM" id="Phobius"/>
    </source>
</evidence>
<dbReference type="SMART" id="SM00388">
    <property type="entry name" value="HisKA"/>
    <property type="match status" value="1"/>
</dbReference>
<keyword evidence="7 11" id="KW-0812">Transmembrane</keyword>
<name>A0ABS5U7T9_9BACT</name>
<evidence type="ECO:0000259" key="13">
    <source>
        <dbReference type="PROSITE" id="PS50885"/>
    </source>
</evidence>
<dbReference type="CDD" id="cd06225">
    <property type="entry name" value="HAMP"/>
    <property type="match status" value="1"/>
</dbReference>
<dbReference type="Gene3D" id="3.30.450.20">
    <property type="entry name" value="PAS domain"/>
    <property type="match status" value="1"/>
</dbReference>
<evidence type="ECO:0000313" key="15">
    <source>
        <dbReference type="Proteomes" id="UP000784128"/>
    </source>
</evidence>
<comment type="catalytic activity">
    <reaction evidence="1">
        <text>ATP + protein L-histidine = ADP + protein N-phospho-L-histidine.</text>
        <dbReference type="EC" id="2.7.13.3"/>
    </reaction>
</comment>
<reference evidence="14 15" key="1">
    <citation type="submission" date="2021-05" db="EMBL/GenBank/DDBJ databases">
        <title>The draft genome of Geobacter chapellei DSM 13688.</title>
        <authorList>
            <person name="Xu Z."/>
            <person name="Masuda Y."/>
            <person name="Itoh H."/>
            <person name="Senoo K."/>
        </authorList>
    </citation>
    <scope>NUCLEOTIDE SEQUENCE [LARGE SCALE GENOMIC DNA]</scope>
    <source>
        <strain evidence="14 15">DSM 13688</strain>
    </source>
</reference>
<evidence type="ECO:0000256" key="10">
    <source>
        <dbReference type="ARBA" id="ARBA00023136"/>
    </source>
</evidence>
<dbReference type="InterPro" id="IPR004358">
    <property type="entry name" value="Sig_transdc_His_kin-like_C"/>
</dbReference>
<sequence length="508" mass="57290">MIRLLNNLKLRWKLLALVLPLVIIPIIVVAGVIGYIANHQAYLGVTQASKDDLQHMASFAIDLLDSHDRQFRDYQQDSPINLSTELASQSFAALKQKIKNKKVGATGYIFCMNSKGTLTLHPDAEGKNIIDASDSSGNPFIREMCEKKSGWIRYPWKNFGEKYPRMKIVRYDYFPAWDWIVAVGSYEDEFYRQTDTIKKHIMLNTIFIILIVGIIAVLLVFKAATVVSRPITHMIDTIRLVKRGNFDERMKVTGQDELAEMAMAFNRMTDIIRRNRTMEANLAQQGKMASLGVLSSGVAHEINNPLGVILGYAGYLEGKMTQDDPNYNYIHEIKRESKRCKKIVQDLLSYSRTPRPALEAVDLNDLLTQIVDFAANHTDMRGVAIKTEFEPGLRLVELDGDQMRQVAINMILNAGGAMPEGGTLTIRTETDESGHVRMIFHDTGCGIPEENLEKIFEPFYTTRERGTGLGLAITKQIIEMHHGEIEIKSMIGIGTTVVVILPFEHEEL</sequence>
<keyword evidence="9 11" id="KW-1133">Transmembrane helix</keyword>
<keyword evidence="15" id="KW-1185">Reference proteome</keyword>
<dbReference type="InterPro" id="IPR033480">
    <property type="entry name" value="sCache_2"/>
</dbReference>
<comment type="subcellular location">
    <subcellularLocation>
        <location evidence="2">Cell membrane</location>
        <topology evidence="2">Multi-pass membrane protein</topology>
    </subcellularLocation>
</comment>
<dbReference type="SUPFAM" id="SSF158472">
    <property type="entry name" value="HAMP domain-like"/>
    <property type="match status" value="1"/>
</dbReference>
<dbReference type="Pfam" id="PF02518">
    <property type="entry name" value="HATPase_c"/>
    <property type="match status" value="1"/>
</dbReference>
<organism evidence="14 15">
    <name type="scientific">Pelotalea chapellei</name>
    <dbReference type="NCBI Taxonomy" id="44671"/>
    <lineage>
        <taxon>Bacteria</taxon>
        <taxon>Pseudomonadati</taxon>
        <taxon>Thermodesulfobacteriota</taxon>
        <taxon>Desulfuromonadia</taxon>
        <taxon>Geobacterales</taxon>
        <taxon>Geobacteraceae</taxon>
        <taxon>Pelotalea</taxon>
    </lineage>
</organism>
<evidence type="ECO:0000256" key="6">
    <source>
        <dbReference type="ARBA" id="ARBA00022679"/>
    </source>
</evidence>
<dbReference type="EMBL" id="JAHDYS010000006">
    <property type="protein sequence ID" value="MBT1071720.1"/>
    <property type="molecule type" value="Genomic_DNA"/>
</dbReference>
<feature type="transmembrane region" description="Helical" evidence="11">
    <location>
        <begin position="12"/>
        <end position="37"/>
    </location>
</feature>
<dbReference type="InterPro" id="IPR003594">
    <property type="entry name" value="HATPase_dom"/>
</dbReference>
<dbReference type="InterPro" id="IPR003660">
    <property type="entry name" value="HAMP_dom"/>
</dbReference>
<evidence type="ECO:0000256" key="7">
    <source>
        <dbReference type="ARBA" id="ARBA00022692"/>
    </source>
</evidence>
<proteinExistence type="predicted"/>
<dbReference type="InterPro" id="IPR036097">
    <property type="entry name" value="HisK_dim/P_sf"/>
</dbReference>
<evidence type="ECO:0000256" key="1">
    <source>
        <dbReference type="ARBA" id="ARBA00000085"/>
    </source>
</evidence>
<dbReference type="CDD" id="cd12912">
    <property type="entry name" value="PDC2_MCP_like"/>
    <property type="match status" value="1"/>
</dbReference>
<evidence type="ECO:0000256" key="9">
    <source>
        <dbReference type="ARBA" id="ARBA00022989"/>
    </source>
</evidence>
<keyword evidence="10 11" id="KW-0472">Membrane</keyword>
<dbReference type="PROSITE" id="PS50109">
    <property type="entry name" value="HIS_KIN"/>
    <property type="match status" value="1"/>
</dbReference>
<keyword evidence="6" id="KW-0808">Transferase</keyword>
<evidence type="ECO:0000256" key="3">
    <source>
        <dbReference type="ARBA" id="ARBA00012438"/>
    </source>
</evidence>
<dbReference type="Gene3D" id="6.10.340.10">
    <property type="match status" value="1"/>
</dbReference>
<dbReference type="Pfam" id="PF17201">
    <property type="entry name" value="Cache_3-Cache_2"/>
    <property type="match status" value="1"/>
</dbReference>
<dbReference type="SUPFAM" id="SSF55874">
    <property type="entry name" value="ATPase domain of HSP90 chaperone/DNA topoisomerase II/histidine kinase"/>
    <property type="match status" value="1"/>
</dbReference>
<dbReference type="Pfam" id="PF00672">
    <property type="entry name" value="HAMP"/>
    <property type="match status" value="1"/>
</dbReference>
<dbReference type="RefSeq" id="WP_214297796.1">
    <property type="nucleotide sequence ID" value="NZ_JAHDYS010000006.1"/>
</dbReference>
<keyword evidence="5" id="KW-0597">Phosphoprotein</keyword>
<feature type="transmembrane region" description="Helical" evidence="11">
    <location>
        <begin position="201"/>
        <end position="221"/>
    </location>
</feature>
<dbReference type="Proteomes" id="UP000784128">
    <property type="component" value="Unassembled WGS sequence"/>
</dbReference>
<dbReference type="SMART" id="SM01049">
    <property type="entry name" value="Cache_2"/>
    <property type="match status" value="1"/>
</dbReference>
<evidence type="ECO:0000256" key="5">
    <source>
        <dbReference type="ARBA" id="ARBA00022553"/>
    </source>
</evidence>
<keyword evidence="4" id="KW-1003">Cell membrane</keyword>
<dbReference type="Gene3D" id="3.30.565.10">
    <property type="entry name" value="Histidine kinase-like ATPase, C-terminal domain"/>
    <property type="match status" value="1"/>
</dbReference>
<dbReference type="EC" id="2.7.13.3" evidence="3"/>
<evidence type="ECO:0000256" key="4">
    <source>
        <dbReference type="ARBA" id="ARBA00022475"/>
    </source>
</evidence>
<dbReference type="SMART" id="SM00387">
    <property type="entry name" value="HATPase_c"/>
    <property type="match status" value="1"/>
</dbReference>
<evidence type="ECO:0000313" key="14">
    <source>
        <dbReference type="EMBL" id="MBT1071720.1"/>
    </source>
</evidence>
<feature type="domain" description="HAMP" evidence="13">
    <location>
        <begin position="225"/>
        <end position="277"/>
    </location>
</feature>
<feature type="domain" description="Histidine kinase" evidence="12">
    <location>
        <begin position="297"/>
        <end position="505"/>
    </location>
</feature>
<evidence type="ECO:0000256" key="2">
    <source>
        <dbReference type="ARBA" id="ARBA00004651"/>
    </source>
</evidence>
<dbReference type="InterPro" id="IPR003661">
    <property type="entry name" value="HisK_dim/P_dom"/>
</dbReference>
<dbReference type="PANTHER" id="PTHR43065:SF42">
    <property type="entry name" value="TWO-COMPONENT SENSOR PPRA"/>
    <property type="match status" value="1"/>
</dbReference>
<dbReference type="Gene3D" id="1.10.287.130">
    <property type="match status" value="1"/>
</dbReference>
<dbReference type="InterPro" id="IPR005467">
    <property type="entry name" value="His_kinase_dom"/>
</dbReference>
<dbReference type="InterPro" id="IPR033462">
    <property type="entry name" value="Cache_3-Cache_2"/>
</dbReference>
<dbReference type="Pfam" id="PF00512">
    <property type="entry name" value="HisKA"/>
    <property type="match status" value="1"/>
</dbReference>
<dbReference type="SUPFAM" id="SSF47384">
    <property type="entry name" value="Homodimeric domain of signal transducing histidine kinase"/>
    <property type="match status" value="1"/>
</dbReference>
<evidence type="ECO:0000259" key="12">
    <source>
        <dbReference type="PROSITE" id="PS50109"/>
    </source>
</evidence>
<protein>
    <recommendedName>
        <fullName evidence="3">histidine kinase</fullName>
        <ecNumber evidence="3">2.7.13.3</ecNumber>
    </recommendedName>
</protein>
<keyword evidence="8" id="KW-0418">Kinase</keyword>
<dbReference type="CDD" id="cd00082">
    <property type="entry name" value="HisKA"/>
    <property type="match status" value="1"/>
</dbReference>
<dbReference type="SMART" id="SM00304">
    <property type="entry name" value="HAMP"/>
    <property type="match status" value="1"/>
</dbReference>
<dbReference type="InterPro" id="IPR036890">
    <property type="entry name" value="HATPase_C_sf"/>
</dbReference>
<evidence type="ECO:0000256" key="8">
    <source>
        <dbReference type="ARBA" id="ARBA00022777"/>
    </source>
</evidence>